<comment type="caution">
    <text evidence="2">The sequence shown here is derived from an EMBL/GenBank/DDBJ whole genome shotgun (WGS) entry which is preliminary data.</text>
</comment>
<proteinExistence type="predicted"/>
<protein>
    <submittedName>
        <fullName evidence="2">Glycosyltransferase</fullName>
    </submittedName>
</protein>
<keyword evidence="2" id="KW-0808">Transferase</keyword>
<dbReference type="OrthoDB" id="9762705at2"/>
<name>A0A6I1MMY3_9CLOT</name>
<evidence type="ECO:0000313" key="3">
    <source>
        <dbReference type="Proteomes" id="UP000430345"/>
    </source>
</evidence>
<accession>A0A6I1MMY3</accession>
<reference evidence="2 3" key="1">
    <citation type="submission" date="2019-10" db="EMBL/GenBank/DDBJ databases">
        <title>The Genome Sequence of Clostridium tarantellae Isolated from Fish Brain.</title>
        <authorList>
            <person name="Bano L."/>
            <person name="Kiel M."/>
            <person name="Sales G."/>
            <person name="Doxey A.C."/>
            <person name="Mansfield M.J."/>
            <person name="Schiavone M."/>
            <person name="Rossetto O."/>
            <person name="Pirazzini M."/>
            <person name="Dobrindt U."/>
            <person name="Montecucco C."/>
        </authorList>
    </citation>
    <scope>NUCLEOTIDE SEQUENCE [LARGE SCALE GENOMIC DNA]</scope>
    <source>
        <strain evidence="2 3">DSM 3997</strain>
    </source>
</reference>
<keyword evidence="3" id="KW-1185">Reference proteome</keyword>
<organism evidence="2 3">
    <name type="scientific">Clostridium tarantellae</name>
    <dbReference type="NCBI Taxonomy" id="39493"/>
    <lineage>
        <taxon>Bacteria</taxon>
        <taxon>Bacillati</taxon>
        <taxon>Bacillota</taxon>
        <taxon>Clostridia</taxon>
        <taxon>Eubacteriales</taxon>
        <taxon>Clostridiaceae</taxon>
        <taxon>Clostridium</taxon>
    </lineage>
</organism>
<dbReference type="Gene3D" id="3.40.50.2000">
    <property type="entry name" value="Glycogen Phosphorylase B"/>
    <property type="match status" value="2"/>
</dbReference>
<dbReference type="GO" id="GO:0016757">
    <property type="term" value="F:glycosyltransferase activity"/>
    <property type="evidence" value="ECO:0007669"/>
    <property type="project" value="InterPro"/>
</dbReference>
<evidence type="ECO:0000259" key="1">
    <source>
        <dbReference type="Pfam" id="PF00534"/>
    </source>
</evidence>
<dbReference type="PANTHER" id="PTHR12526:SF630">
    <property type="entry name" value="GLYCOSYLTRANSFERASE"/>
    <property type="match status" value="1"/>
</dbReference>
<feature type="domain" description="Glycosyl transferase family 1" evidence="1">
    <location>
        <begin position="227"/>
        <end position="375"/>
    </location>
</feature>
<dbReference type="RefSeq" id="WP_152886775.1">
    <property type="nucleotide sequence ID" value="NZ_WHJC01000003.1"/>
</dbReference>
<dbReference type="CDD" id="cd03811">
    <property type="entry name" value="GT4_GT28_WabH-like"/>
    <property type="match status" value="1"/>
</dbReference>
<dbReference type="Pfam" id="PF00534">
    <property type="entry name" value="Glycos_transf_1"/>
    <property type="match status" value="1"/>
</dbReference>
<dbReference type="PANTHER" id="PTHR12526">
    <property type="entry name" value="GLYCOSYLTRANSFERASE"/>
    <property type="match status" value="1"/>
</dbReference>
<gene>
    <name evidence="2" type="ORF">GBZ86_00685</name>
</gene>
<dbReference type="EMBL" id="WHJC01000003">
    <property type="protein sequence ID" value="MPQ42281.1"/>
    <property type="molecule type" value="Genomic_DNA"/>
</dbReference>
<sequence>MKKVLFMVSSMKIGGVEKSLLSLLSVIPKDKYEVTILMLEKKGGFLDKLPQWVKVEEVQWFKKIKPIIMQPPKETIKSYIKNKEYFKILPFIYSYFMSEKKNDRHIYYKHVFTHVPKHKEEYDVAIAYAGPTDVIDYYIAHKIKAKKKISWIHFDISKHKVNSKLYTKLYEKFHKIFVVSKEAKIHLDNIIPKAKHKTETFLNIVSKTLINNMSKEKIDMDESFNGIKVVTVGRLSKEKGQDLAIKALHKLKKEGYKVKWYCVGEGPARNEYENLIEELNLENEFILLGATNNPYPYIAKSDIYVQTSRHEGFCLTLAEAKCLNKPIVTTDFTGAKEQINHGENGYIVSCDENELYKEIKVLIEDIEKRKSFEKALSLEHFDTTTEVNKLYQAIG</sequence>
<dbReference type="InterPro" id="IPR001296">
    <property type="entry name" value="Glyco_trans_1"/>
</dbReference>
<evidence type="ECO:0000313" key="2">
    <source>
        <dbReference type="EMBL" id="MPQ42281.1"/>
    </source>
</evidence>
<dbReference type="SUPFAM" id="SSF53756">
    <property type="entry name" value="UDP-Glycosyltransferase/glycogen phosphorylase"/>
    <property type="match status" value="1"/>
</dbReference>
<dbReference type="AlphaFoldDB" id="A0A6I1MMY3"/>
<dbReference type="Proteomes" id="UP000430345">
    <property type="component" value="Unassembled WGS sequence"/>
</dbReference>